<comment type="caution">
    <text evidence="7">Lacks conserved residue(s) required for the propagation of feature annotation.</text>
</comment>
<evidence type="ECO:0000256" key="3">
    <source>
        <dbReference type="ARBA" id="ARBA00022475"/>
    </source>
</evidence>
<dbReference type="Pfam" id="PF04535">
    <property type="entry name" value="CASP_dom"/>
    <property type="match status" value="1"/>
</dbReference>
<comment type="subcellular location">
    <subcellularLocation>
        <location evidence="1 7">Cell membrane</location>
        <topology evidence="1 7">Multi-pass membrane protein</topology>
    </subcellularLocation>
</comment>
<sequence>MAKSTASKIASLVLRVFTIVLLLIALIILCTNTKTLEDQNGDQAKFRFQDVIAYRYAIMH</sequence>
<evidence type="ECO:0000313" key="9">
    <source>
        <dbReference type="EMBL" id="PON88709.1"/>
    </source>
</evidence>
<evidence type="ECO:0000256" key="4">
    <source>
        <dbReference type="ARBA" id="ARBA00022692"/>
    </source>
</evidence>
<evidence type="ECO:0000256" key="7">
    <source>
        <dbReference type="RuleBase" id="RU361233"/>
    </source>
</evidence>
<comment type="caution">
    <text evidence="9">The sequence shown here is derived from an EMBL/GenBank/DDBJ whole genome shotgun (WGS) entry which is preliminary data.</text>
</comment>
<keyword evidence="4 7" id="KW-0812">Transmembrane</keyword>
<feature type="domain" description="Casparian strip membrane protein" evidence="8">
    <location>
        <begin position="6"/>
        <end position="58"/>
    </location>
</feature>
<dbReference type="Proteomes" id="UP000237000">
    <property type="component" value="Unassembled WGS sequence"/>
</dbReference>
<comment type="similarity">
    <text evidence="2 7">Belongs to the Casparian strip membrane proteins (CASP) family.</text>
</comment>
<evidence type="ECO:0000256" key="5">
    <source>
        <dbReference type="ARBA" id="ARBA00022989"/>
    </source>
</evidence>
<keyword evidence="6 7" id="KW-0472">Membrane</keyword>
<proteinExistence type="inferred from homology"/>
<gene>
    <name evidence="9" type="ORF">TorRG33x02_154150</name>
</gene>
<accession>A0A2P5ET40</accession>
<evidence type="ECO:0000313" key="10">
    <source>
        <dbReference type="Proteomes" id="UP000237000"/>
    </source>
</evidence>
<evidence type="ECO:0000256" key="1">
    <source>
        <dbReference type="ARBA" id="ARBA00004651"/>
    </source>
</evidence>
<dbReference type="AlphaFoldDB" id="A0A2P5ET40"/>
<name>A0A2P5ET40_TREOI</name>
<evidence type="ECO:0000259" key="8">
    <source>
        <dbReference type="Pfam" id="PF04535"/>
    </source>
</evidence>
<dbReference type="GO" id="GO:0005886">
    <property type="term" value="C:plasma membrane"/>
    <property type="evidence" value="ECO:0007669"/>
    <property type="project" value="UniProtKB-SubCell"/>
</dbReference>
<keyword evidence="10" id="KW-1185">Reference proteome</keyword>
<keyword evidence="3 7" id="KW-1003">Cell membrane</keyword>
<protein>
    <recommendedName>
        <fullName evidence="7">CASP-like protein</fullName>
    </recommendedName>
</protein>
<feature type="transmembrane region" description="Helical" evidence="7">
    <location>
        <begin position="12"/>
        <end position="29"/>
    </location>
</feature>
<dbReference type="InterPro" id="IPR006702">
    <property type="entry name" value="CASP_dom"/>
</dbReference>
<organism evidence="9 10">
    <name type="scientific">Trema orientale</name>
    <name type="common">Charcoal tree</name>
    <name type="synonym">Celtis orientalis</name>
    <dbReference type="NCBI Taxonomy" id="63057"/>
    <lineage>
        <taxon>Eukaryota</taxon>
        <taxon>Viridiplantae</taxon>
        <taxon>Streptophyta</taxon>
        <taxon>Embryophyta</taxon>
        <taxon>Tracheophyta</taxon>
        <taxon>Spermatophyta</taxon>
        <taxon>Magnoliopsida</taxon>
        <taxon>eudicotyledons</taxon>
        <taxon>Gunneridae</taxon>
        <taxon>Pentapetalae</taxon>
        <taxon>rosids</taxon>
        <taxon>fabids</taxon>
        <taxon>Rosales</taxon>
        <taxon>Cannabaceae</taxon>
        <taxon>Trema</taxon>
    </lineage>
</organism>
<dbReference type="InParanoid" id="A0A2P5ET40"/>
<reference evidence="10" key="1">
    <citation type="submission" date="2016-06" db="EMBL/GenBank/DDBJ databases">
        <title>Parallel loss of symbiosis genes in relatives of nitrogen-fixing non-legume Parasponia.</title>
        <authorList>
            <person name="Van Velzen R."/>
            <person name="Holmer R."/>
            <person name="Bu F."/>
            <person name="Rutten L."/>
            <person name="Van Zeijl A."/>
            <person name="Liu W."/>
            <person name="Santuari L."/>
            <person name="Cao Q."/>
            <person name="Sharma T."/>
            <person name="Shen D."/>
            <person name="Roswanjaya Y."/>
            <person name="Wardhani T."/>
            <person name="Kalhor M.S."/>
            <person name="Jansen J."/>
            <person name="Van den Hoogen J."/>
            <person name="Gungor B."/>
            <person name="Hartog M."/>
            <person name="Hontelez J."/>
            <person name="Verver J."/>
            <person name="Yang W.-C."/>
            <person name="Schijlen E."/>
            <person name="Repin R."/>
            <person name="Schilthuizen M."/>
            <person name="Schranz E."/>
            <person name="Heidstra R."/>
            <person name="Miyata K."/>
            <person name="Fedorova E."/>
            <person name="Kohlen W."/>
            <person name="Bisseling T."/>
            <person name="Smit S."/>
            <person name="Geurts R."/>
        </authorList>
    </citation>
    <scope>NUCLEOTIDE SEQUENCE [LARGE SCALE GENOMIC DNA]</scope>
    <source>
        <strain evidence="10">cv. RG33-2</strain>
    </source>
</reference>
<keyword evidence="5 7" id="KW-1133">Transmembrane helix</keyword>
<dbReference type="EMBL" id="JXTC01000102">
    <property type="protein sequence ID" value="PON88709.1"/>
    <property type="molecule type" value="Genomic_DNA"/>
</dbReference>
<evidence type="ECO:0000256" key="2">
    <source>
        <dbReference type="ARBA" id="ARBA00007651"/>
    </source>
</evidence>
<evidence type="ECO:0000256" key="6">
    <source>
        <dbReference type="ARBA" id="ARBA00023136"/>
    </source>
</evidence>
<dbReference type="OrthoDB" id="10339436at2759"/>
<comment type="subunit">
    <text evidence="7">Homodimer and heterodimers.</text>
</comment>